<accession>A0A0B2UVJ7</accession>
<gene>
    <name evidence="1" type="ORF">Tcan_09989</name>
</gene>
<evidence type="ECO:0000313" key="2">
    <source>
        <dbReference type="Proteomes" id="UP000031036"/>
    </source>
</evidence>
<dbReference type="AlphaFoldDB" id="A0A0B2UVJ7"/>
<comment type="caution">
    <text evidence="1">The sequence shown here is derived from an EMBL/GenBank/DDBJ whole genome shotgun (WGS) entry which is preliminary data.</text>
</comment>
<proteinExistence type="predicted"/>
<evidence type="ECO:0000313" key="1">
    <source>
        <dbReference type="EMBL" id="KHN73117.1"/>
    </source>
</evidence>
<keyword evidence="2" id="KW-1185">Reference proteome</keyword>
<name>A0A0B2UVJ7_TOXCA</name>
<dbReference type="Proteomes" id="UP000031036">
    <property type="component" value="Unassembled WGS sequence"/>
</dbReference>
<protein>
    <submittedName>
        <fullName evidence="1">Uncharacterized protein</fullName>
    </submittedName>
</protein>
<dbReference type="EMBL" id="JPKZ01003150">
    <property type="protein sequence ID" value="KHN73117.1"/>
    <property type="molecule type" value="Genomic_DNA"/>
</dbReference>
<organism evidence="1 2">
    <name type="scientific">Toxocara canis</name>
    <name type="common">Canine roundworm</name>
    <dbReference type="NCBI Taxonomy" id="6265"/>
    <lineage>
        <taxon>Eukaryota</taxon>
        <taxon>Metazoa</taxon>
        <taxon>Ecdysozoa</taxon>
        <taxon>Nematoda</taxon>
        <taxon>Chromadorea</taxon>
        <taxon>Rhabditida</taxon>
        <taxon>Spirurina</taxon>
        <taxon>Ascaridomorpha</taxon>
        <taxon>Ascaridoidea</taxon>
        <taxon>Toxocaridae</taxon>
        <taxon>Toxocara</taxon>
    </lineage>
</organism>
<sequence>MPPDVASTNDLLNDLSSLQASVEIYLITTPYRHARHPHAYCRHMIHPRADSFITCYMFGPSECLMK</sequence>
<reference evidence="1 2" key="1">
    <citation type="submission" date="2014-11" db="EMBL/GenBank/DDBJ databases">
        <title>Genetic blueprint of the zoonotic pathogen Toxocara canis.</title>
        <authorList>
            <person name="Zhu X.-Q."/>
            <person name="Korhonen P.K."/>
            <person name="Cai H."/>
            <person name="Young N.D."/>
            <person name="Nejsum P."/>
            <person name="von Samson-Himmelstjerna G."/>
            <person name="Boag P.R."/>
            <person name="Tan P."/>
            <person name="Li Q."/>
            <person name="Min J."/>
            <person name="Yang Y."/>
            <person name="Wang X."/>
            <person name="Fang X."/>
            <person name="Hall R.S."/>
            <person name="Hofmann A."/>
            <person name="Sternberg P.W."/>
            <person name="Jex A.R."/>
            <person name="Gasser R.B."/>
        </authorList>
    </citation>
    <scope>NUCLEOTIDE SEQUENCE [LARGE SCALE GENOMIC DNA]</scope>
    <source>
        <strain evidence="1">PN_DK_2014</strain>
    </source>
</reference>